<dbReference type="EMBL" id="CP039349">
    <property type="protein sequence ID" value="QCD94119.1"/>
    <property type="molecule type" value="Genomic_DNA"/>
</dbReference>
<evidence type="ECO:0000256" key="8">
    <source>
        <dbReference type="ARBA" id="ARBA00023136"/>
    </source>
</evidence>
<dbReference type="InterPro" id="IPR036396">
    <property type="entry name" value="Cyt_P450_sf"/>
</dbReference>
<evidence type="ECO:0000256" key="3">
    <source>
        <dbReference type="ARBA" id="ARBA00022617"/>
    </source>
</evidence>
<dbReference type="PRINTS" id="PR00385">
    <property type="entry name" value="P450"/>
</dbReference>
<evidence type="ECO:0000256" key="4">
    <source>
        <dbReference type="ARBA" id="ARBA00022723"/>
    </source>
</evidence>
<name>A0A4D6LYS1_VIGUN</name>
<dbReference type="AlphaFoldDB" id="A0A4D6LYS1"/>
<evidence type="ECO:0000256" key="2">
    <source>
        <dbReference type="ARBA" id="ARBA00010617"/>
    </source>
</evidence>
<evidence type="ECO:0000256" key="6">
    <source>
        <dbReference type="ARBA" id="ARBA00023004"/>
    </source>
</evidence>
<keyword evidence="8" id="KW-0472">Membrane</keyword>
<dbReference type="CDD" id="cd20653">
    <property type="entry name" value="CYP81"/>
    <property type="match status" value="2"/>
</dbReference>
<sequence>MLTLFYFFLTCIVLLFSWSFFFKTRTFWNLPPGPFSFPIIGNLHQMKQPLHRTFHALSQKHGKVFSLWFGSRFVVVVSSLEAVQECFTKNDIVLANRPRFLTGKYIGYNNTTIAVSPYGDHWRNLRRIVSLEVLSTHRLNCFSEIRTDEIMRLVRKLAHDSRNAFARVELKSSFSEMTFNTIMRMVSGKRYYGEDCDLSDAEEARQFRGIIKELVALGGANNPGDFLALLRWFDFDELEKKLKRIGKRTDAFLQGLIDEHRNRKQSANTMIDHLLTQQQSQPEYYTDEIIKGLALVMVLAGTDTSAVTLEWAMTNLLNQPEILKKAKREIDTHIGQNRLVDEVDIPKLPYIQSIVYETLRLHPAAPMLVPHFSSEDCTIGDYNLPQNSILLVNAWAIHRDPNLWSDPTHFKPERFENESEANKLLPFGLGRRACPGSNLAQRTVSLTLALLIQCFEWKRSTDEEIDLIEGKGITVGRKLPLEAMCQVWQSSPIRNIFYFFFKTRTFWNLPPGPFSFPIIGNLHQMKQPLHRTFHALSQKHGKVFSLWFGSRFVVVVSSLEAVQECFTKNDIVLANRPRFLTGKYIGYNNTTIAVSPYGDHWRNLRRIVSLEVLSTHRLNCFSEIRTDEIMRLVRKLAHDSRNAFARVELKSSFSEMTFNTIMRMVSGKRYYGEDCDLSDAEEARQFRGIIKELVALGGANNPGDFLALLRWFDFDELEKKLKRIGKRTDAFLQGLIDEHRNRKQSANTMIDHLLTQQQSQPEYYTDEIIKGLALVMVLAGTDTSAVTLEWAMTNLLNQPEILKKAKREIDTHIGQNRLVDEVDIPKLPYIQSIVYETLRLHPAAPMLVPHFSSEDCTIGDYNLPQNSILLVNAWAIHRDPNLWSDPTHFKPERFENESEANKLLPFGLGRRACPGSNLAQRTVSLTLALLIQCFEWKRSTDEEIDLIEGKGITVGRKLPLEAMCQVWQSSPIRNIF</sequence>
<dbReference type="GO" id="GO:0005506">
    <property type="term" value="F:iron ion binding"/>
    <property type="evidence" value="ECO:0007669"/>
    <property type="project" value="InterPro"/>
</dbReference>
<keyword evidence="6" id="KW-0408">Iron</keyword>
<keyword evidence="5" id="KW-0560">Oxidoreductase</keyword>
<dbReference type="Pfam" id="PF00067">
    <property type="entry name" value="p450"/>
    <property type="match status" value="2"/>
</dbReference>
<dbReference type="GO" id="GO:0004497">
    <property type="term" value="F:monooxygenase activity"/>
    <property type="evidence" value="ECO:0007669"/>
    <property type="project" value="UniProtKB-KW"/>
</dbReference>
<evidence type="ECO:0000256" key="7">
    <source>
        <dbReference type="ARBA" id="ARBA00023033"/>
    </source>
</evidence>
<dbReference type="GO" id="GO:0016020">
    <property type="term" value="C:membrane"/>
    <property type="evidence" value="ECO:0007669"/>
    <property type="project" value="UniProtKB-SubCell"/>
</dbReference>
<reference evidence="9 10" key="1">
    <citation type="submission" date="2019-04" db="EMBL/GenBank/DDBJ databases">
        <title>An improved genome assembly and genetic linkage map for asparagus bean, Vigna unguiculata ssp. sesquipedialis.</title>
        <authorList>
            <person name="Xia Q."/>
            <person name="Zhang R."/>
            <person name="Dong Y."/>
        </authorList>
    </citation>
    <scope>NUCLEOTIDE SEQUENCE [LARGE SCALE GENOMIC DNA]</scope>
    <source>
        <tissue evidence="9">Leaf</tissue>
    </source>
</reference>
<dbReference type="PANTHER" id="PTHR47947:SF24">
    <property type="entry name" value="ISOFLAVONE 2'-HYDROXYLASE-LIKE"/>
    <property type="match status" value="1"/>
</dbReference>
<organism evidence="9 10">
    <name type="scientific">Vigna unguiculata</name>
    <name type="common">Cowpea</name>
    <dbReference type="NCBI Taxonomy" id="3917"/>
    <lineage>
        <taxon>Eukaryota</taxon>
        <taxon>Viridiplantae</taxon>
        <taxon>Streptophyta</taxon>
        <taxon>Embryophyta</taxon>
        <taxon>Tracheophyta</taxon>
        <taxon>Spermatophyta</taxon>
        <taxon>Magnoliopsida</taxon>
        <taxon>eudicotyledons</taxon>
        <taxon>Gunneridae</taxon>
        <taxon>Pentapetalae</taxon>
        <taxon>rosids</taxon>
        <taxon>fabids</taxon>
        <taxon>Fabales</taxon>
        <taxon>Fabaceae</taxon>
        <taxon>Papilionoideae</taxon>
        <taxon>50 kb inversion clade</taxon>
        <taxon>NPAAA clade</taxon>
        <taxon>indigoferoid/millettioid clade</taxon>
        <taxon>Phaseoleae</taxon>
        <taxon>Vigna</taxon>
    </lineage>
</organism>
<dbReference type="FunFam" id="1.10.630.10:FF:000023">
    <property type="entry name" value="Cytochrome P450 family protein"/>
    <property type="match status" value="2"/>
</dbReference>
<dbReference type="SUPFAM" id="SSF48264">
    <property type="entry name" value="Cytochrome P450"/>
    <property type="match status" value="2"/>
</dbReference>
<keyword evidence="10" id="KW-1185">Reference proteome</keyword>
<dbReference type="InterPro" id="IPR002401">
    <property type="entry name" value="Cyt_P450_E_grp-I"/>
</dbReference>
<keyword evidence="7" id="KW-0503">Monooxygenase</keyword>
<dbReference type="Gene3D" id="1.10.630.10">
    <property type="entry name" value="Cytochrome P450"/>
    <property type="match status" value="2"/>
</dbReference>
<comment type="similarity">
    <text evidence="2">Belongs to the cytochrome P450 family.</text>
</comment>
<dbReference type="PROSITE" id="PS00086">
    <property type="entry name" value="CYTOCHROME_P450"/>
    <property type="match status" value="2"/>
</dbReference>
<dbReference type="InterPro" id="IPR017972">
    <property type="entry name" value="Cyt_P450_CS"/>
</dbReference>
<dbReference type="GO" id="GO:0016705">
    <property type="term" value="F:oxidoreductase activity, acting on paired donors, with incorporation or reduction of molecular oxygen"/>
    <property type="evidence" value="ECO:0007669"/>
    <property type="project" value="InterPro"/>
</dbReference>
<evidence type="ECO:0000256" key="5">
    <source>
        <dbReference type="ARBA" id="ARBA00023002"/>
    </source>
</evidence>
<gene>
    <name evidence="9" type="ORF">DEO72_LG5g2198</name>
</gene>
<keyword evidence="4" id="KW-0479">Metal-binding</keyword>
<evidence type="ECO:0000256" key="1">
    <source>
        <dbReference type="ARBA" id="ARBA00004370"/>
    </source>
</evidence>
<dbReference type="PANTHER" id="PTHR47947">
    <property type="entry name" value="CYTOCHROME P450 82C3-RELATED"/>
    <property type="match status" value="1"/>
</dbReference>
<dbReference type="PRINTS" id="PR00463">
    <property type="entry name" value="EP450I"/>
</dbReference>
<accession>A0A4D6LYS1</accession>
<evidence type="ECO:0000313" key="9">
    <source>
        <dbReference type="EMBL" id="QCD94119.1"/>
    </source>
</evidence>
<dbReference type="GO" id="GO:0020037">
    <property type="term" value="F:heme binding"/>
    <property type="evidence" value="ECO:0007669"/>
    <property type="project" value="InterPro"/>
</dbReference>
<evidence type="ECO:0000313" key="10">
    <source>
        <dbReference type="Proteomes" id="UP000501690"/>
    </source>
</evidence>
<dbReference type="Proteomes" id="UP000501690">
    <property type="component" value="Linkage Group LG5"/>
</dbReference>
<keyword evidence="3" id="KW-0349">Heme</keyword>
<proteinExistence type="inferred from homology"/>
<protein>
    <submittedName>
        <fullName evidence="9">Cytochrome P450</fullName>
    </submittedName>
</protein>
<dbReference type="InterPro" id="IPR050651">
    <property type="entry name" value="Plant_Cytochrome_P450_Monoox"/>
</dbReference>
<comment type="subcellular location">
    <subcellularLocation>
        <location evidence="1">Membrane</location>
    </subcellularLocation>
</comment>
<dbReference type="InterPro" id="IPR001128">
    <property type="entry name" value="Cyt_P450"/>
</dbReference>